<comment type="subunit">
    <text evidence="4">Homodimer.</text>
</comment>
<dbReference type="InterPro" id="IPR046346">
    <property type="entry name" value="Aminoacid_DH-like_N_sf"/>
</dbReference>
<feature type="active site" description="Proton acceptor" evidence="4">
    <location>
        <position position="70"/>
    </location>
</feature>
<feature type="binding site" evidence="4">
    <location>
        <position position="222"/>
    </location>
    <ligand>
        <name>NADP(+)</name>
        <dbReference type="ChEBI" id="CHEBI:58349"/>
    </ligand>
</feature>
<feature type="domain" description="Shikimate dehydrogenase substrate binding N-terminal" evidence="5">
    <location>
        <begin position="6"/>
        <end position="93"/>
    </location>
</feature>
<feature type="binding site" evidence="4">
    <location>
        <position position="245"/>
    </location>
    <ligand>
        <name>NADP(+)</name>
        <dbReference type="ChEBI" id="CHEBI:58349"/>
    </ligand>
</feature>
<evidence type="ECO:0000256" key="3">
    <source>
        <dbReference type="ARBA" id="ARBA00023141"/>
    </source>
</evidence>
<dbReference type="InterPro" id="IPR041121">
    <property type="entry name" value="SDH_C"/>
</dbReference>
<feature type="binding site" evidence="4">
    <location>
        <position position="224"/>
    </location>
    <ligand>
        <name>shikimate</name>
        <dbReference type="ChEBI" id="CHEBI:36208"/>
    </ligand>
</feature>
<dbReference type="InterPro" id="IPR013708">
    <property type="entry name" value="Shikimate_DH-bd_N"/>
</dbReference>
<evidence type="ECO:0000259" key="5">
    <source>
        <dbReference type="Pfam" id="PF08501"/>
    </source>
</evidence>
<keyword evidence="2 4" id="KW-0560">Oxidoreductase</keyword>
<keyword evidence="4" id="KW-0028">Amino-acid biosynthesis</keyword>
<comment type="similarity">
    <text evidence="4">Belongs to the shikimate dehydrogenase family.</text>
</comment>
<feature type="domain" description="SDH C-terminal" evidence="6">
    <location>
        <begin position="245"/>
        <end position="274"/>
    </location>
</feature>
<feature type="binding site" evidence="4">
    <location>
        <position position="106"/>
    </location>
    <ligand>
        <name>shikimate</name>
        <dbReference type="ChEBI" id="CHEBI:36208"/>
    </ligand>
</feature>
<dbReference type="RefSeq" id="WP_309805890.1">
    <property type="nucleotide sequence ID" value="NZ_JAVDRD010000008.1"/>
</dbReference>
<dbReference type="Proteomes" id="UP001184150">
    <property type="component" value="Unassembled WGS sequence"/>
</dbReference>
<dbReference type="Gene3D" id="3.40.50.10860">
    <property type="entry name" value="Leucine Dehydrogenase, chain A, domain 1"/>
    <property type="match status" value="1"/>
</dbReference>
<evidence type="ECO:0000256" key="1">
    <source>
        <dbReference type="ARBA" id="ARBA00004871"/>
    </source>
</evidence>
<protein>
    <recommendedName>
        <fullName evidence="4">Shikimate dehydrogenase (NADP(+))</fullName>
        <shortName evidence="4">SDH</shortName>
        <ecNumber evidence="4">1.1.1.25</ecNumber>
    </recommendedName>
</protein>
<comment type="function">
    <text evidence="4">Involved in the biosynthesis of the chorismate, which leads to the biosynthesis of aromatic amino acids. Catalyzes the reversible NADPH linked reduction of 3-dehydroshikimate (DHSA) to yield shikimate (SA).</text>
</comment>
<comment type="pathway">
    <text evidence="1 4">Metabolic intermediate biosynthesis; chorismate biosynthesis; chorismate from D-erythrose 4-phosphate and phosphoenolpyruvate: step 4/7.</text>
</comment>
<dbReference type="PANTHER" id="PTHR21089">
    <property type="entry name" value="SHIKIMATE DEHYDROGENASE"/>
    <property type="match status" value="1"/>
</dbReference>
<dbReference type="GO" id="GO:0004764">
    <property type="term" value="F:shikimate 3-dehydrogenase (NADP+) activity"/>
    <property type="evidence" value="ECO:0007669"/>
    <property type="project" value="UniProtKB-EC"/>
</dbReference>
<dbReference type="EMBL" id="JAVDRD010000008">
    <property type="protein sequence ID" value="MDR6512253.1"/>
    <property type="molecule type" value="Genomic_DNA"/>
</dbReference>
<dbReference type="InterPro" id="IPR022893">
    <property type="entry name" value="Shikimate_DH_fam"/>
</dbReference>
<reference evidence="7 8" key="1">
    <citation type="submission" date="2023-07" db="EMBL/GenBank/DDBJ databases">
        <title>Sorghum-associated microbial communities from plants grown in Nebraska, USA.</title>
        <authorList>
            <person name="Schachtman D."/>
        </authorList>
    </citation>
    <scope>NUCLEOTIDE SEQUENCE [LARGE SCALE GENOMIC DNA]</scope>
    <source>
        <strain evidence="7 8">DS1027</strain>
    </source>
</reference>
<organism evidence="7 8">
    <name type="scientific">Novosphingobium capsulatum</name>
    <dbReference type="NCBI Taxonomy" id="13688"/>
    <lineage>
        <taxon>Bacteria</taxon>
        <taxon>Pseudomonadati</taxon>
        <taxon>Pseudomonadota</taxon>
        <taxon>Alphaproteobacteria</taxon>
        <taxon>Sphingomonadales</taxon>
        <taxon>Sphingomonadaceae</taxon>
        <taxon>Novosphingobium</taxon>
    </lineage>
</organism>
<dbReference type="PANTHER" id="PTHR21089:SF1">
    <property type="entry name" value="BIFUNCTIONAL 3-DEHYDROQUINATE DEHYDRATASE_SHIKIMATE DEHYDROGENASE, CHLOROPLASTIC"/>
    <property type="match status" value="1"/>
</dbReference>
<dbReference type="EC" id="1.1.1.25" evidence="4"/>
<dbReference type="Pfam" id="PF18317">
    <property type="entry name" value="SDH_C"/>
    <property type="match status" value="1"/>
</dbReference>
<name>A0ABU1MPH0_9SPHN</name>
<keyword evidence="8" id="KW-1185">Reference proteome</keyword>
<comment type="caution">
    <text evidence="7">The sequence shown here is derived from an EMBL/GenBank/DDBJ whole genome shotgun (WGS) entry which is preliminary data.</text>
</comment>
<dbReference type="InterPro" id="IPR036291">
    <property type="entry name" value="NAD(P)-bd_dom_sf"/>
</dbReference>
<keyword evidence="3 4" id="KW-0057">Aromatic amino acid biosynthesis</keyword>
<sequence length="275" mass="28363">MIRSGLLGRAILASSSPRLHEEEARALGLDLTYELFDFTQRGLADADLAGVVDSLKRQGFAGFNVTYPFKQAIMPLMDELAPSAQAAGAVNTVAIRDGRLIGHNTDMPGFRDSLLAGLPGAALGHVIQLGAGGAGSAVANALLSLGVARLELVDPDAARAGALATDLAARYPSARVLVTPLADLDTAPADGIVNATPIGMAAKPGTPIPADAIAAHHWLADIIYFPLETELLRVARSKGCRAINGIGMVVGQAALALGIITGHTPNAERMKRSLA</sequence>
<gene>
    <name evidence="4" type="primary">aroE</name>
    <name evidence="7" type="ORF">J2792_003136</name>
</gene>
<feature type="binding site" evidence="4">
    <location>
        <position position="66"/>
    </location>
    <ligand>
        <name>shikimate</name>
        <dbReference type="ChEBI" id="CHEBI:36208"/>
    </ligand>
</feature>
<proteinExistence type="inferred from homology"/>
<dbReference type="CDD" id="cd01065">
    <property type="entry name" value="NAD_bind_Shikimate_DH"/>
    <property type="match status" value="1"/>
</dbReference>
<evidence type="ECO:0000313" key="8">
    <source>
        <dbReference type="Proteomes" id="UP001184150"/>
    </source>
</evidence>
<dbReference type="Pfam" id="PF08501">
    <property type="entry name" value="Shikimate_dh_N"/>
    <property type="match status" value="1"/>
</dbReference>
<dbReference type="HAMAP" id="MF_00222">
    <property type="entry name" value="Shikimate_DH_AroE"/>
    <property type="match status" value="1"/>
</dbReference>
<dbReference type="SUPFAM" id="SSF53223">
    <property type="entry name" value="Aminoacid dehydrogenase-like, N-terminal domain"/>
    <property type="match status" value="1"/>
</dbReference>
<evidence type="ECO:0000259" key="6">
    <source>
        <dbReference type="Pfam" id="PF18317"/>
    </source>
</evidence>
<dbReference type="NCBIfam" id="NF009201">
    <property type="entry name" value="PRK12549.1"/>
    <property type="match status" value="1"/>
</dbReference>
<feature type="binding site" evidence="4">
    <location>
        <begin position="14"/>
        <end position="16"/>
    </location>
    <ligand>
        <name>shikimate</name>
        <dbReference type="ChEBI" id="CHEBI:36208"/>
    </ligand>
</feature>
<comment type="caution">
    <text evidence="4">Lacks conserved residue(s) required for the propagation of feature annotation.</text>
</comment>
<feature type="binding site" evidence="4">
    <location>
        <position position="252"/>
    </location>
    <ligand>
        <name>shikimate</name>
        <dbReference type="ChEBI" id="CHEBI:36208"/>
    </ligand>
</feature>
<accession>A0ABU1MPH0</accession>
<dbReference type="SUPFAM" id="SSF51735">
    <property type="entry name" value="NAD(P)-binding Rossmann-fold domains"/>
    <property type="match status" value="1"/>
</dbReference>
<evidence type="ECO:0000256" key="4">
    <source>
        <dbReference type="HAMAP-Rule" id="MF_00222"/>
    </source>
</evidence>
<keyword evidence="4" id="KW-0521">NADP</keyword>
<evidence type="ECO:0000256" key="2">
    <source>
        <dbReference type="ARBA" id="ARBA00023002"/>
    </source>
</evidence>
<feature type="binding site" evidence="4">
    <location>
        <begin position="130"/>
        <end position="134"/>
    </location>
    <ligand>
        <name>NADP(+)</name>
        <dbReference type="ChEBI" id="CHEBI:58349"/>
    </ligand>
</feature>
<evidence type="ECO:0000313" key="7">
    <source>
        <dbReference type="EMBL" id="MDR6512253.1"/>
    </source>
</evidence>
<dbReference type="Gene3D" id="3.40.50.720">
    <property type="entry name" value="NAD(P)-binding Rossmann-like Domain"/>
    <property type="match status" value="1"/>
</dbReference>
<comment type="catalytic activity">
    <reaction evidence="4">
        <text>shikimate + NADP(+) = 3-dehydroshikimate + NADPH + H(+)</text>
        <dbReference type="Rhea" id="RHEA:17737"/>
        <dbReference type="ChEBI" id="CHEBI:15378"/>
        <dbReference type="ChEBI" id="CHEBI:16630"/>
        <dbReference type="ChEBI" id="CHEBI:36208"/>
        <dbReference type="ChEBI" id="CHEBI:57783"/>
        <dbReference type="ChEBI" id="CHEBI:58349"/>
        <dbReference type="EC" id="1.1.1.25"/>
    </reaction>
</comment>
<feature type="binding site" evidence="4">
    <location>
        <position position="91"/>
    </location>
    <ligand>
        <name>shikimate</name>
        <dbReference type="ChEBI" id="CHEBI:36208"/>
    </ligand>
</feature>